<protein>
    <submittedName>
        <fullName evidence="3">Fumarylacetoacetate hydrolase family protein</fullName>
    </submittedName>
</protein>
<dbReference type="RefSeq" id="WP_289503034.1">
    <property type="nucleotide sequence ID" value="NZ_CP116805.1"/>
</dbReference>
<dbReference type="Gene3D" id="3.90.850.10">
    <property type="entry name" value="Fumarylacetoacetase-like, C-terminal domain"/>
    <property type="match status" value="1"/>
</dbReference>
<evidence type="ECO:0000256" key="1">
    <source>
        <dbReference type="ARBA" id="ARBA00022723"/>
    </source>
</evidence>
<dbReference type="SUPFAM" id="SSF56529">
    <property type="entry name" value="FAH"/>
    <property type="match status" value="1"/>
</dbReference>
<dbReference type="GO" id="GO:0046872">
    <property type="term" value="F:metal ion binding"/>
    <property type="evidence" value="ECO:0007669"/>
    <property type="project" value="UniProtKB-KW"/>
</dbReference>
<dbReference type="Proteomes" id="UP001217500">
    <property type="component" value="Chromosome"/>
</dbReference>
<evidence type="ECO:0000259" key="2">
    <source>
        <dbReference type="Pfam" id="PF01557"/>
    </source>
</evidence>
<keyword evidence="1" id="KW-0479">Metal-binding</keyword>
<proteinExistence type="predicted"/>
<feature type="domain" description="Fumarylacetoacetase-like C-terminal" evidence="2">
    <location>
        <begin position="28"/>
        <end position="228"/>
    </location>
</feature>
<dbReference type="InterPro" id="IPR036663">
    <property type="entry name" value="Fumarylacetoacetase_C_sf"/>
</dbReference>
<evidence type="ECO:0000313" key="4">
    <source>
        <dbReference type="Proteomes" id="UP001217500"/>
    </source>
</evidence>
<dbReference type="Pfam" id="PF01557">
    <property type="entry name" value="FAA_hydrolase"/>
    <property type="match status" value="1"/>
</dbReference>
<name>A0AAF0BKZ1_9PROT</name>
<keyword evidence="3" id="KW-0378">Hydrolase</keyword>
<dbReference type="KEGG" id="gso:PH603_13340"/>
<gene>
    <name evidence="3" type="ORF">PH603_13340</name>
</gene>
<evidence type="ECO:0000313" key="3">
    <source>
        <dbReference type="EMBL" id="WCL53522.1"/>
    </source>
</evidence>
<dbReference type="PANTHER" id="PTHR11820:SF90">
    <property type="entry name" value="FLUTATHIONE S-TRANSFERASE"/>
    <property type="match status" value="1"/>
</dbReference>
<reference evidence="3" key="1">
    <citation type="submission" date="2023-01" db="EMBL/GenBank/DDBJ databases">
        <title>The genome sequence of Kordiimonadaceae bacterium 6D33.</title>
        <authorList>
            <person name="Liu Y."/>
        </authorList>
    </citation>
    <scope>NUCLEOTIDE SEQUENCE</scope>
    <source>
        <strain evidence="3">6D33</strain>
    </source>
</reference>
<organism evidence="3 4">
    <name type="scientific">Gimibacter soli</name>
    <dbReference type="NCBI Taxonomy" id="3024400"/>
    <lineage>
        <taxon>Bacteria</taxon>
        <taxon>Pseudomonadati</taxon>
        <taxon>Pseudomonadota</taxon>
        <taxon>Alphaproteobacteria</taxon>
        <taxon>Kordiimonadales</taxon>
        <taxon>Temperatibacteraceae</taxon>
        <taxon>Gimibacter</taxon>
    </lineage>
</organism>
<sequence>MTDFVIPAPVTTSVPVDGTDARFPVHRIYCVGRNYADHVREMGGDPKSVPPTFFSKPADALVTDGADAAYPPMTADLHFEIELVVALKSGGANIAEADALSHVFGYAVGNDLTRRDLQGLAKKGGSPWDMAKGFDQSAPIGSLVPAAKAGHPATGRIWLSVDGAVRQDADLGDMIWSVPAIIAELSRFVTLAPGDLIFTGTPAGVGAVTKGALIEGGIDGVGTLRHRIA</sequence>
<dbReference type="EMBL" id="CP116805">
    <property type="protein sequence ID" value="WCL53522.1"/>
    <property type="molecule type" value="Genomic_DNA"/>
</dbReference>
<dbReference type="PANTHER" id="PTHR11820">
    <property type="entry name" value="ACYLPYRUVASE"/>
    <property type="match status" value="1"/>
</dbReference>
<accession>A0AAF0BKZ1</accession>
<dbReference type="AlphaFoldDB" id="A0AAF0BKZ1"/>
<dbReference type="GO" id="GO:0018773">
    <property type="term" value="F:acetylpyruvate hydrolase activity"/>
    <property type="evidence" value="ECO:0007669"/>
    <property type="project" value="TreeGrafter"/>
</dbReference>
<keyword evidence="4" id="KW-1185">Reference proteome</keyword>
<dbReference type="InterPro" id="IPR011234">
    <property type="entry name" value="Fumarylacetoacetase-like_C"/>
</dbReference>